<protein>
    <submittedName>
        <fullName evidence="1">TRAG protein</fullName>
    </submittedName>
</protein>
<dbReference type="Pfam" id="PF02534">
    <property type="entry name" value="T4SS-DNA_transf"/>
    <property type="match status" value="1"/>
</dbReference>
<feature type="non-terminal residue" evidence="1">
    <location>
        <position position="193"/>
    </location>
</feature>
<evidence type="ECO:0000313" key="1">
    <source>
        <dbReference type="EMBL" id="EQD35849.1"/>
    </source>
</evidence>
<dbReference type="SUPFAM" id="SSF52540">
    <property type="entry name" value="P-loop containing nucleoside triphosphate hydrolases"/>
    <property type="match status" value="1"/>
</dbReference>
<comment type="caution">
    <text evidence="1">The sequence shown here is derived from an EMBL/GenBank/DDBJ whole genome shotgun (WGS) entry which is preliminary data.</text>
</comment>
<reference evidence="1" key="2">
    <citation type="journal article" date="2014" name="ISME J.">
        <title>Microbial stratification in low pH oxic and suboxic macroscopic growths along an acid mine drainage.</title>
        <authorList>
            <person name="Mendez-Garcia C."/>
            <person name="Mesa V."/>
            <person name="Sprenger R.R."/>
            <person name="Richter M."/>
            <person name="Diez M.S."/>
            <person name="Solano J."/>
            <person name="Bargiela R."/>
            <person name="Golyshina O.V."/>
            <person name="Manteca A."/>
            <person name="Ramos J.L."/>
            <person name="Gallego J.R."/>
            <person name="Llorente I."/>
            <person name="Martins Dos Santos V.A."/>
            <person name="Jensen O.N."/>
            <person name="Pelaez A.I."/>
            <person name="Sanchez J."/>
            <person name="Ferrer M."/>
        </authorList>
    </citation>
    <scope>NUCLEOTIDE SEQUENCE</scope>
</reference>
<proteinExistence type="predicted"/>
<organism evidence="1">
    <name type="scientific">mine drainage metagenome</name>
    <dbReference type="NCBI Taxonomy" id="410659"/>
    <lineage>
        <taxon>unclassified sequences</taxon>
        <taxon>metagenomes</taxon>
        <taxon>ecological metagenomes</taxon>
    </lineage>
</organism>
<dbReference type="GO" id="GO:0016020">
    <property type="term" value="C:membrane"/>
    <property type="evidence" value="ECO:0007669"/>
    <property type="project" value="InterPro"/>
</dbReference>
<gene>
    <name evidence="1" type="ORF">B1A_18084</name>
</gene>
<dbReference type="InterPro" id="IPR027417">
    <property type="entry name" value="P-loop_NTPase"/>
</dbReference>
<dbReference type="InterPro" id="IPR003688">
    <property type="entry name" value="TraG/VirD4"/>
</dbReference>
<sequence length="193" mass="20399">MYLGRSVDGDATSGAQRSTLVLGPSRSGKTSSLIVPNLLMTTRSCVVTSTKDDVVSLMARSRRDGATLLYDPSGTVPTPPGVHRIGYSPVHQARTWDGAVLATRSLLDVARRARVERGDDHWSERAGALVAPLLHAAALADESLGALATRVDARRGDDALAALTERYGAAHPSSALLSGVLATEERERSGIWS</sequence>
<reference evidence="1" key="1">
    <citation type="submission" date="2013-08" db="EMBL/GenBank/DDBJ databases">
        <authorList>
            <person name="Mendez C."/>
            <person name="Richter M."/>
            <person name="Ferrer M."/>
            <person name="Sanchez J."/>
        </authorList>
    </citation>
    <scope>NUCLEOTIDE SEQUENCE</scope>
</reference>
<dbReference type="AlphaFoldDB" id="T1A4N4"/>
<dbReference type="CDD" id="cd01127">
    <property type="entry name" value="TrwB_TraG_TraD_VirD4"/>
    <property type="match status" value="1"/>
</dbReference>
<dbReference type="EMBL" id="AUZX01013328">
    <property type="protein sequence ID" value="EQD35849.1"/>
    <property type="molecule type" value="Genomic_DNA"/>
</dbReference>
<accession>T1A4N4</accession>
<name>T1A4N4_9ZZZZ</name>